<accession>A0A4R3RKK8</accession>
<organism evidence="1 2">
    <name type="scientific">Rhizobium azibense</name>
    <dbReference type="NCBI Taxonomy" id="1136135"/>
    <lineage>
        <taxon>Bacteria</taxon>
        <taxon>Pseudomonadati</taxon>
        <taxon>Pseudomonadota</taxon>
        <taxon>Alphaproteobacteria</taxon>
        <taxon>Hyphomicrobiales</taxon>
        <taxon>Rhizobiaceae</taxon>
        <taxon>Rhizobium/Agrobacterium group</taxon>
        <taxon>Rhizobium</taxon>
    </lineage>
</organism>
<sequence length="191" mass="21195">MAKKKSLRILCDVVLPEDTILIWDGSGGRFVDGDGNIYRPAQFNEDALQSIQAAINGEAYTLSLSLISISQSAADQIWDYDETNSVQGSPFIVKLQFLDWNDQPDGDPEVVFSGVIDNLDVADEADQNGIRSTVNIEITNRFTLRTVTNGAVLSDVDQRARSAILNPSAADDEFCKRVPLMRDQTIKWPNW</sequence>
<dbReference type="RefSeq" id="WP_132552927.1">
    <property type="nucleotide sequence ID" value="NZ_SMBK01000013.1"/>
</dbReference>
<protein>
    <submittedName>
        <fullName evidence="1">Uncharacterized protein</fullName>
    </submittedName>
</protein>
<evidence type="ECO:0000313" key="2">
    <source>
        <dbReference type="Proteomes" id="UP000295507"/>
    </source>
</evidence>
<dbReference type="AlphaFoldDB" id="A0A4R3RKK8"/>
<name>A0A4R3RKK8_9HYPH</name>
<comment type="caution">
    <text evidence="1">The sequence shown here is derived from an EMBL/GenBank/DDBJ whole genome shotgun (WGS) entry which is preliminary data.</text>
</comment>
<dbReference type="Proteomes" id="UP000295507">
    <property type="component" value="Unassembled WGS sequence"/>
</dbReference>
<reference evidence="1 2" key="1">
    <citation type="submission" date="2019-03" db="EMBL/GenBank/DDBJ databases">
        <title>Genomic Encyclopedia of Type Strains, Phase IV (KMG-V): Genome sequencing to study the core and pangenomes of soil and plant-associated prokaryotes.</title>
        <authorList>
            <person name="Whitman W."/>
        </authorList>
    </citation>
    <scope>NUCLEOTIDE SEQUENCE [LARGE SCALE GENOMIC DNA]</scope>
    <source>
        <strain evidence="1 2">IE4868</strain>
    </source>
</reference>
<dbReference type="EMBL" id="SMBK01000013">
    <property type="protein sequence ID" value="TCU34172.1"/>
    <property type="molecule type" value="Genomic_DNA"/>
</dbReference>
<gene>
    <name evidence="1" type="ORF">EV129_113157</name>
</gene>
<evidence type="ECO:0000313" key="1">
    <source>
        <dbReference type="EMBL" id="TCU34172.1"/>
    </source>
</evidence>
<proteinExistence type="predicted"/>